<dbReference type="RefSeq" id="WP_052534592.1">
    <property type="nucleotide sequence ID" value="NZ_HG966617.1"/>
</dbReference>
<dbReference type="OrthoDB" id="4014363at2"/>
<dbReference type="Proteomes" id="UP000032160">
    <property type="component" value="Chromosome I"/>
</dbReference>
<protein>
    <recommendedName>
        <fullName evidence="3">DUF2817 domain-containing protein</fullName>
    </recommendedName>
</protein>
<gene>
    <name evidence="1" type="ORF">BN1012_Phect2540</name>
</gene>
<evidence type="ECO:0008006" key="3">
    <source>
        <dbReference type="Google" id="ProtNLM"/>
    </source>
</evidence>
<keyword evidence="2" id="KW-1185">Reference proteome</keyword>
<dbReference type="AlphaFoldDB" id="X5MAD1"/>
<dbReference type="EMBL" id="HG966617">
    <property type="protein sequence ID" value="CDO60753.1"/>
    <property type="molecule type" value="Genomic_DNA"/>
</dbReference>
<accession>X5MAD1</accession>
<dbReference type="InterPro" id="IPR021259">
    <property type="entry name" value="DUF2817"/>
</dbReference>
<proteinExistence type="predicted"/>
<sequence>MSPAASPFSGSYHEAREKFILAASNAAAHVAAIEHPLTGPAGETLAIDVGWLGPEDASTVLLCLSGVHGAEGYAGSAAQIAWLNSAAPQNLPRDTAVLLVHGVNPWGFAYGLRGTEDNIDINRNWLDHSRPHPANPLYEQIHAVLCPDDLSANSVDAMLEAGGRFVEQHGQWALEDAISRGQYTHADGYHFGGTSLSWSTQHLQRIVATYLGHAKKVAYVDFHSGPVGDGETIFLCFSEPTSAAHKRAGLWWGQDALMPANVEKQWGSRRPTRHGIVFWGLEQLLKDQADITGAVVEFCSAKSRSDVRYVMRVPMVERWMRFVGGLDAPEAPGYLQEIRENYAPQRGRWERKVAAGGVDVLNKAITGAGNWSAD</sequence>
<name>X5MAD1_9HYPH</name>
<dbReference type="STRING" id="1458461.BN1012_Phect2540"/>
<evidence type="ECO:0000313" key="1">
    <source>
        <dbReference type="EMBL" id="CDO60753.1"/>
    </source>
</evidence>
<dbReference type="HOGENOM" id="CLU_055736_0_0_5"/>
<dbReference type="SUPFAM" id="SSF53187">
    <property type="entry name" value="Zn-dependent exopeptidases"/>
    <property type="match status" value="1"/>
</dbReference>
<dbReference type="Pfam" id="PF10994">
    <property type="entry name" value="DUF2817"/>
    <property type="match status" value="1"/>
</dbReference>
<evidence type="ECO:0000313" key="2">
    <source>
        <dbReference type="Proteomes" id="UP000032160"/>
    </source>
</evidence>
<organism evidence="1 2">
    <name type="scientific">Candidatus Phaeomarinibacter ectocarpi</name>
    <dbReference type="NCBI Taxonomy" id="1458461"/>
    <lineage>
        <taxon>Bacteria</taxon>
        <taxon>Pseudomonadati</taxon>
        <taxon>Pseudomonadota</taxon>
        <taxon>Alphaproteobacteria</taxon>
        <taxon>Hyphomicrobiales</taxon>
        <taxon>Parvibaculaceae</taxon>
        <taxon>Candidatus Phaeomarinibacter</taxon>
    </lineage>
</organism>
<reference evidence="1 2" key="1">
    <citation type="journal article" date="2014" name="Front. Genet.">
        <title>Genome and metabolic network of "Candidatus Phaeomarinobacter ectocarpi" Ec32, a new candidate genus of Alphaproteobacteria frequently associated with brown algae.</title>
        <authorList>
            <person name="Dittami S.M."/>
            <person name="Barbeyron T."/>
            <person name="Boyen C."/>
            <person name="Cambefort J."/>
            <person name="Collet G."/>
            <person name="Delage L."/>
            <person name="Gobet A."/>
            <person name="Groisillier A."/>
            <person name="Leblanc C."/>
            <person name="Michel G."/>
            <person name="Scornet D."/>
            <person name="Siegel A."/>
            <person name="Tapia J.E."/>
            <person name="Tonon T."/>
        </authorList>
    </citation>
    <scope>NUCLEOTIDE SEQUENCE [LARGE SCALE GENOMIC DNA]</scope>
    <source>
        <strain evidence="1 2">Ec32</strain>
    </source>
</reference>
<dbReference type="KEGG" id="pect:BN1012_Phect2540"/>
<dbReference type="Gene3D" id="3.40.630.10">
    <property type="entry name" value="Zn peptidases"/>
    <property type="match status" value="1"/>
</dbReference>
<dbReference type="CDD" id="cd06233">
    <property type="entry name" value="M14-like"/>
    <property type="match status" value="1"/>
</dbReference>